<evidence type="ECO:0000313" key="3">
    <source>
        <dbReference type="Proteomes" id="UP000225322"/>
    </source>
</evidence>
<evidence type="ECO:0000313" key="2">
    <source>
        <dbReference type="EMBL" id="AKU43518.1"/>
    </source>
</evidence>
<reference evidence="2 3" key="1">
    <citation type="journal article" date="2015" name="Genome Announc.">
        <title>Complete Genome Sequence of Caulobacter crescentus Siphophage Sansa.</title>
        <authorList>
            <person name="Vara L."/>
            <person name="Kane A.A."/>
            <person name="Cahill J.L."/>
            <person name="Rasche E.S."/>
            <person name="Kuty Everett G.F."/>
        </authorList>
    </citation>
    <scope>NUCLEOTIDE SEQUENCE [LARGE SCALE GENOMIC DNA]</scope>
</reference>
<feature type="region of interest" description="Disordered" evidence="1">
    <location>
        <begin position="188"/>
        <end position="210"/>
    </location>
</feature>
<evidence type="ECO:0000256" key="1">
    <source>
        <dbReference type="SAM" id="MobiDB-lite"/>
    </source>
</evidence>
<dbReference type="Proteomes" id="UP000225322">
    <property type="component" value="Segment"/>
</dbReference>
<dbReference type="EMBL" id="KT001913">
    <property type="protein sequence ID" value="AKU43518.1"/>
    <property type="molecule type" value="Genomic_DNA"/>
</dbReference>
<keyword evidence="3" id="KW-1185">Reference proteome</keyword>
<proteinExistence type="predicted"/>
<protein>
    <submittedName>
        <fullName evidence="2">Uncharacterized protein</fullName>
    </submittedName>
</protein>
<gene>
    <name evidence="2" type="ORF">CPT_Sansa114</name>
</gene>
<name>A0A0K1LMT0_9CAUD</name>
<sequence>MTKTTNPAPHPSGFHLVTRSGSPYCEFMGCQAGQGVARASGVDWCGYETSEAAEVAVKALAAQGLVCEIVPGECPDVTSKSSRAMRLKPGDLVRVGVPMVGGVSYGESCLERELSADAGQLAHVTAVDIRSPDDIRITVVAITGAPGVVNVFDSDDEPPFPLYPLSDKEAAIARELGRALGLLTTRYSEDLNDEDQEGGPQAPTGDTFNDYADEVEAWAKALTGAA</sequence>
<organism evidence="2 3">
    <name type="scientific">Caulobacter phage Sansa</name>
    <dbReference type="NCBI Taxonomy" id="1675600"/>
    <lineage>
        <taxon>Viruses</taxon>
        <taxon>Duplodnaviria</taxon>
        <taxon>Heunggongvirae</taxon>
        <taxon>Uroviricota</taxon>
        <taxon>Caudoviricetes</taxon>
        <taxon>Sansavirus</taxon>
        <taxon>Sansavirus sansa</taxon>
        <taxon>Caulobacter virus Sansa</taxon>
    </lineage>
</organism>
<accession>A0A0K1LMT0</accession>